<name>A0A3B3CA46_ORYME</name>
<evidence type="ECO:0000313" key="7">
    <source>
        <dbReference type="Proteomes" id="UP000261560"/>
    </source>
</evidence>
<proteinExistence type="predicted"/>
<dbReference type="STRING" id="30732.ENSOMEP00000014474"/>
<keyword evidence="4" id="KW-0812">Transmembrane</keyword>
<evidence type="ECO:0000256" key="4">
    <source>
        <dbReference type="SAM" id="Phobius"/>
    </source>
</evidence>
<dbReference type="OrthoDB" id="4062651at2759"/>
<dbReference type="InterPro" id="IPR000719">
    <property type="entry name" value="Prot_kinase_dom"/>
</dbReference>
<dbReference type="GO" id="GO:0005886">
    <property type="term" value="C:plasma membrane"/>
    <property type="evidence" value="ECO:0007669"/>
    <property type="project" value="TreeGrafter"/>
</dbReference>
<dbReference type="CTD" id="101886109"/>
<evidence type="ECO:0000256" key="1">
    <source>
        <dbReference type="ARBA" id="ARBA00022741"/>
    </source>
</evidence>
<dbReference type="GeneID" id="112136381"/>
<dbReference type="GO" id="GO:0007169">
    <property type="term" value="P:cell surface receptor protein tyrosine kinase signaling pathway"/>
    <property type="evidence" value="ECO:0007669"/>
    <property type="project" value="TreeGrafter"/>
</dbReference>
<evidence type="ECO:0000256" key="3">
    <source>
        <dbReference type="SAM" id="MobiDB-lite"/>
    </source>
</evidence>
<dbReference type="GeneTree" id="ENSGT00940000157871"/>
<dbReference type="Ensembl" id="ENSOMET00000022399.1">
    <property type="protein sequence ID" value="ENSOMEP00000031268.1"/>
    <property type="gene ID" value="ENSOMEG00000016002.1"/>
</dbReference>
<reference evidence="6" key="1">
    <citation type="submission" date="2025-05" db="UniProtKB">
        <authorList>
            <consortium name="Ensembl"/>
        </authorList>
    </citation>
    <scope>IDENTIFICATION</scope>
</reference>
<sequence>MTSNTTDSVCASDDRLCITLNYELELIVVPAILLILTVFTVLTVILLKVCSRRERTQDRTPQYLHQSHRRSSHRHQNSHRRHLKGIDAPPGINPLEHEEVPMTVQQNVKPTRAAAPQNPTPRQEGGFGHVTALPVRFSIKPNETVSYFRARMDNRNVVLRVLKENPSNSEKQDFMGFASFLSSLGPHPFIPALLGVVSMQSPLVLVVEELKHRDLLGFLWRCRQDNSGCEMTEKRVFTMAGNVASALEYLHSRRCIHGNVGACSVLVGADMTAKLWGLGPAYRRRTHAASTNAVEEVGLKKWQAPEVLARSGLSQSSDIWSFGILLYEMVTLGGPPFAQVPVTELLQYLQRGKYLRQPSTCSSSLYSVMKLCGHYTPQRRPSASELIAVLHTGETSADGRRPLRVSEPPNFDRYMRDAGLREAADSAFL</sequence>
<accession>A0A3B3CA46</accession>
<dbReference type="PRINTS" id="PR00109">
    <property type="entry name" value="TYRKINASE"/>
</dbReference>
<keyword evidence="2" id="KW-0067">ATP-binding</keyword>
<dbReference type="InterPro" id="IPR001245">
    <property type="entry name" value="Ser-Thr/Tyr_kinase_cat_dom"/>
</dbReference>
<dbReference type="KEGG" id="oml:112136381"/>
<keyword evidence="1" id="KW-0547">Nucleotide-binding</keyword>
<dbReference type="Pfam" id="PF07714">
    <property type="entry name" value="PK_Tyr_Ser-Thr"/>
    <property type="match status" value="1"/>
</dbReference>
<dbReference type="Proteomes" id="UP000261560">
    <property type="component" value="Unplaced"/>
</dbReference>
<dbReference type="PROSITE" id="PS50011">
    <property type="entry name" value="PROTEIN_KINASE_DOM"/>
    <property type="match status" value="1"/>
</dbReference>
<dbReference type="Ensembl" id="ENSOMET00000033572.1">
    <property type="protein sequence ID" value="ENSOMEP00000014474.1"/>
    <property type="gene ID" value="ENSOMEG00000016002.1"/>
</dbReference>
<feature type="region of interest" description="Disordered" evidence="3">
    <location>
        <begin position="57"/>
        <end position="93"/>
    </location>
</feature>
<dbReference type="PaxDb" id="30732-ENSOMEP00000014474"/>
<protein>
    <submittedName>
        <fullName evidence="6">Tyrosine-protein kinase STYK1-like</fullName>
    </submittedName>
</protein>
<organism evidence="6 7">
    <name type="scientific">Oryzias melastigma</name>
    <name type="common">Marine medaka</name>
    <dbReference type="NCBI Taxonomy" id="30732"/>
    <lineage>
        <taxon>Eukaryota</taxon>
        <taxon>Metazoa</taxon>
        <taxon>Chordata</taxon>
        <taxon>Craniata</taxon>
        <taxon>Vertebrata</taxon>
        <taxon>Euteleostomi</taxon>
        <taxon>Actinopterygii</taxon>
        <taxon>Neopterygii</taxon>
        <taxon>Teleostei</taxon>
        <taxon>Neoteleostei</taxon>
        <taxon>Acanthomorphata</taxon>
        <taxon>Ovalentaria</taxon>
        <taxon>Atherinomorphae</taxon>
        <taxon>Beloniformes</taxon>
        <taxon>Adrianichthyidae</taxon>
        <taxon>Oryziinae</taxon>
        <taxon>Oryzias</taxon>
    </lineage>
</organism>
<dbReference type="GO" id="GO:0005524">
    <property type="term" value="F:ATP binding"/>
    <property type="evidence" value="ECO:0007669"/>
    <property type="project" value="UniProtKB-KW"/>
</dbReference>
<dbReference type="Gene3D" id="1.10.510.10">
    <property type="entry name" value="Transferase(Phosphotransferase) domain 1"/>
    <property type="match status" value="1"/>
</dbReference>
<feature type="compositionally biased region" description="Basic residues" evidence="3">
    <location>
        <begin position="66"/>
        <end position="83"/>
    </location>
</feature>
<feature type="transmembrane region" description="Helical" evidence="4">
    <location>
        <begin position="26"/>
        <end position="47"/>
    </location>
</feature>
<evidence type="ECO:0000313" key="6">
    <source>
        <dbReference type="Ensembl" id="ENSOMEP00000014474.1"/>
    </source>
</evidence>
<dbReference type="AlphaFoldDB" id="A0A3B3CA46"/>
<evidence type="ECO:0000256" key="2">
    <source>
        <dbReference type="ARBA" id="ARBA00022840"/>
    </source>
</evidence>
<dbReference type="RefSeq" id="XP_024113823.1">
    <property type="nucleotide sequence ID" value="XM_024258055.2"/>
</dbReference>
<evidence type="ECO:0000259" key="5">
    <source>
        <dbReference type="PROSITE" id="PS50011"/>
    </source>
</evidence>
<dbReference type="PANTHER" id="PTHR24416">
    <property type="entry name" value="TYROSINE-PROTEIN KINASE RECEPTOR"/>
    <property type="match status" value="1"/>
</dbReference>
<dbReference type="Gene3D" id="3.30.200.20">
    <property type="entry name" value="Phosphorylase Kinase, domain 1"/>
    <property type="match status" value="1"/>
</dbReference>
<dbReference type="InterPro" id="IPR011009">
    <property type="entry name" value="Kinase-like_dom_sf"/>
</dbReference>
<keyword evidence="4" id="KW-0472">Membrane</keyword>
<dbReference type="PANTHER" id="PTHR24416:SF632">
    <property type="entry name" value="TYROSINE-PROTEIN KINASE STYK1-LIKE"/>
    <property type="match status" value="1"/>
</dbReference>
<keyword evidence="7" id="KW-1185">Reference proteome</keyword>
<dbReference type="SUPFAM" id="SSF56112">
    <property type="entry name" value="Protein kinase-like (PK-like)"/>
    <property type="match status" value="1"/>
</dbReference>
<feature type="domain" description="Protein kinase" evidence="5">
    <location>
        <begin position="116"/>
        <end position="394"/>
    </location>
</feature>
<keyword evidence="4" id="KW-1133">Transmembrane helix</keyword>
<dbReference type="InterPro" id="IPR050122">
    <property type="entry name" value="RTK"/>
</dbReference>
<dbReference type="GO" id="GO:0004714">
    <property type="term" value="F:transmembrane receptor protein tyrosine kinase activity"/>
    <property type="evidence" value="ECO:0007669"/>
    <property type="project" value="TreeGrafter"/>
</dbReference>
<dbReference type="GO" id="GO:0043235">
    <property type="term" value="C:receptor complex"/>
    <property type="evidence" value="ECO:0007669"/>
    <property type="project" value="TreeGrafter"/>
</dbReference>
<dbReference type="OMA" id="ERHATRH"/>